<sequence>MIVVGGGIAGLSAAAELAERGVTVTVLESLPQLGGRVRSWPVELADGTPATMSRGFHAFFRQYYQLRALLRRGDPELNGLRAVEDYPLRHAAGQTDSFTRVPRTPPLNVLGFVLGSPSFPLRRLPQVDAERAMRLLDVEFPATFSDYDGISAAELLDRLRFPDECRHLALEVFARSFFADAEEFSAGELVAMFHSYFLGSAEGLLFDVAADDFDRALWAPLAQWLTQQGAQLRTDTPVRSIELADRGVRVGIDGQTLSADAVVIATDLQATRSLIDTGGFDQRGFDQRGFDQRGFDQRGFDQQWVDSVGALQTAPEFAVWRRWFDTGVRADAADFLGTTGYGPLDNVSMIHQFESGAADWAATNGGSVVELHAYALPAGFDHEQLRAELDRHLWSLHPELRHARTLGDQWLVRADCPLPGLTPWHERPGVVTPSSRVVLAGDGVRCPYPVALMERAATTGVMAANRLLENWGVAGADIWTTPTSPRAAWIQPVHRLLQRTTKESNV</sequence>
<evidence type="ECO:0000259" key="1">
    <source>
        <dbReference type="Pfam" id="PF01593"/>
    </source>
</evidence>
<dbReference type="InterPro" id="IPR036188">
    <property type="entry name" value="FAD/NAD-bd_sf"/>
</dbReference>
<dbReference type="PANTHER" id="PTHR42923:SF43">
    <property type="entry name" value="AMINE OXIDASE"/>
    <property type="match status" value="1"/>
</dbReference>
<dbReference type="InterPro" id="IPR002937">
    <property type="entry name" value="Amino_oxidase"/>
</dbReference>
<accession>A0A4R7JCL7</accession>
<feature type="domain" description="Amine oxidase" evidence="1">
    <location>
        <begin position="8"/>
        <end position="468"/>
    </location>
</feature>
<protein>
    <submittedName>
        <fullName evidence="2">Isorenieratene synthase</fullName>
    </submittedName>
</protein>
<dbReference type="SUPFAM" id="SSF51905">
    <property type="entry name" value="FAD/NAD(P)-binding domain"/>
    <property type="match status" value="1"/>
</dbReference>
<name>A0A4R7JCL7_9ACTN</name>
<comment type="caution">
    <text evidence="2">The sequence shown here is derived from an EMBL/GenBank/DDBJ whole genome shotgun (WGS) entry which is preliminary data.</text>
</comment>
<evidence type="ECO:0000313" key="3">
    <source>
        <dbReference type="Proteomes" id="UP000295371"/>
    </source>
</evidence>
<dbReference type="Gene3D" id="3.50.50.60">
    <property type="entry name" value="FAD/NAD(P)-binding domain"/>
    <property type="match status" value="1"/>
</dbReference>
<gene>
    <name evidence="2" type="ORF">CLV29_2079</name>
</gene>
<dbReference type="Pfam" id="PF01593">
    <property type="entry name" value="Amino_oxidase"/>
    <property type="match status" value="1"/>
</dbReference>
<dbReference type="AlphaFoldDB" id="A0A4R7JCL7"/>
<keyword evidence="3" id="KW-1185">Reference proteome</keyword>
<proteinExistence type="predicted"/>
<dbReference type="Proteomes" id="UP000295371">
    <property type="component" value="Unassembled WGS sequence"/>
</dbReference>
<dbReference type="InterPro" id="IPR050464">
    <property type="entry name" value="Zeta_carotene_desat/Oxidored"/>
</dbReference>
<dbReference type="EMBL" id="SOAW01000001">
    <property type="protein sequence ID" value="TDT34413.1"/>
    <property type="molecule type" value="Genomic_DNA"/>
</dbReference>
<reference evidence="2 3" key="1">
    <citation type="submission" date="2019-03" db="EMBL/GenBank/DDBJ databases">
        <title>Genomic Encyclopedia of Archaeal and Bacterial Type Strains, Phase II (KMG-II): from individual species to whole genera.</title>
        <authorList>
            <person name="Goeker M."/>
        </authorList>
    </citation>
    <scope>NUCLEOTIDE SEQUENCE [LARGE SCALE GENOMIC DNA]</scope>
    <source>
        <strain evidence="2 3">DSM 24323</strain>
    </source>
</reference>
<organism evidence="2 3">
    <name type="scientific">Naumannella halotolerans</name>
    <dbReference type="NCBI Taxonomy" id="993414"/>
    <lineage>
        <taxon>Bacteria</taxon>
        <taxon>Bacillati</taxon>
        <taxon>Actinomycetota</taxon>
        <taxon>Actinomycetes</taxon>
        <taxon>Propionibacteriales</taxon>
        <taxon>Propionibacteriaceae</taxon>
        <taxon>Naumannella</taxon>
    </lineage>
</organism>
<dbReference type="GO" id="GO:0016491">
    <property type="term" value="F:oxidoreductase activity"/>
    <property type="evidence" value="ECO:0007669"/>
    <property type="project" value="InterPro"/>
</dbReference>
<dbReference type="PANTHER" id="PTHR42923">
    <property type="entry name" value="PROTOPORPHYRINOGEN OXIDASE"/>
    <property type="match status" value="1"/>
</dbReference>
<evidence type="ECO:0000313" key="2">
    <source>
        <dbReference type="EMBL" id="TDT34413.1"/>
    </source>
</evidence>